<dbReference type="EMBL" id="BART01019888">
    <property type="protein sequence ID" value="GAG97466.1"/>
    <property type="molecule type" value="Genomic_DNA"/>
</dbReference>
<reference evidence="1" key="1">
    <citation type="journal article" date="2014" name="Front. Microbiol.">
        <title>High frequency of phylogenetically diverse reductive dehalogenase-homologous genes in deep subseafloor sedimentary metagenomes.</title>
        <authorList>
            <person name="Kawai M."/>
            <person name="Futagami T."/>
            <person name="Toyoda A."/>
            <person name="Takaki Y."/>
            <person name="Nishi S."/>
            <person name="Hori S."/>
            <person name="Arai W."/>
            <person name="Tsubouchi T."/>
            <person name="Morono Y."/>
            <person name="Uchiyama I."/>
            <person name="Ito T."/>
            <person name="Fujiyama A."/>
            <person name="Inagaki F."/>
            <person name="Takami H."/>
        </authorList>
    </citation>
    <scope>NUCLEOTIDE SEQUENCE</scope>
    <source>
        <strain evidence="1">Expedition CK06-06</strain>
    </source>
</reference>
<accession>X1DM44</accession>
<name>X1DM44_9ZZZZ</name>
<comment type="caution">
    <text evidence="1">The sequence shown here is derived from an EMBL/GenBank/DDBJ whole genome shotgun (WGS) entry which is preliminary data.</text>
</comment>
<dbReference type="GO" id="GO:0005975">
    <property type="term" value="P:carbohydrate metabolic process"/>
    <property type="evidence" value="ECO:0007669"/>
    <property type="project" value="InterPro"/>
</dbReference>
<evidence type="ECO:0000313" key="1">
    <source>
        <dbReference type="EMBL" id="GAG97466.1"/>
    </source>
</evidence>
<dbReference type="InterPro" id="IPR008928">
    <property type="entry name" value="6-hairpin_glycosidase_sf"/>
</dbReference>
<proteinExistence type="predicted"/>
<dbReference type="SUPFAM" id="SSF48208">
    <property type="entry name" value="Six-hairpin glycosidases"/>
    <property type="match status" value="1"/>
</dbReference>
<protein>
    <recommendedName>
        <fullName evidence="2">Glycosyl hydrolase</fullName>
    </recommendedName>
</protein>
<evidence type="ECO:0008006" key="2">
    <source>
        <dbReference type="Google" id="ProtNLM"/>
    </source>
</evidence>
<feature type="non-terminal residue" evidence="1">
    <location>
        <position position="1"/>
    </location>
</feature>
<feature type="non-terminal residue" evidence="1">
    <location>
        <position position="294"/>
    </location>
</feature>
<dbReference type="AlphaFoldDB" id="X1DM44"/>
<sequence>DPPYDQALGEWYGSFWWYVNEAGLDGNSHNLLCYGPEQIYGLASLYELTAESSYLDAAILGSDVELRYQFGSSYATSNDVRDWLAAGTPAKTYTNEDWADIWSKFVGALPNILTRHAETIEAPEWTSYTPIQVDAHYSSTKILGYAKLYEATADTKYLDAVVDYAEWAVTSGIQHTDGYFYSRMEPTTDSMEFSGTDLTRTTTWTAKALLEAYRLTGNTAYFNSAIKAADWLLTPEHGYDQVTGAVARYDSSEDVYITYSQTPFGLLMADSRGRSSEVWVDDDWTGNSIGDTVG</sequence>
<gene>
    <name evidence="1" type="ORF">S01H4_37084</name>
</gene>
<dbReference type="Gene3D" id="1.50.10.20">
    <property type="match status" value="1"/>
</dbReference>
<organism evidence="1">
    <name type="scientific">marine sediment metagenome</name>
    <dbReference type="NCBI Taxonomy" id="412755"/>
    <lineage>
        <taxon>unclassified sequences</taxon>
        <taxon>metagenomes</taxon>
        <taxon>ecological metagenomes</taxon>
    </lineage>
</organism>